<reference evidence="2" key="1">
    <citation type="submission" date="2024-07" db="EMBL/GenBank/DDBJ databases">
        <title>Two chromosome-level genome assemblies of Korean endemic species Abeliophyllum distichum and Forsythia ovata (Oleaceae).</title>
        <authorList>
            <person name="Jang H."/>
        </authorList>
    </citation>
    <scope>NUCLEOTIDE SEQUENCE [LARGE SCALE GENOMIC DNA]</scope>
</reference>
<protein>
    <submittedName>
        <fullName evidence="1">Uncharacterized protein</fullName>
    </submittedName>
</protein>
<evidence type="ECO:0000313" key="2">
    <source>
        <dbReference type="Proteomes" id="UP001604277"/>
    </source>
</evidence>
<organism evidence="1 2">
    <name type="scientific">Forsythia ovata</name>
    <dbReference type="NCBI Taxonomy" id="205694"/>
    <lineage>
        <taxon>Eukaryota</taxon>
        <taxon>Viridiplantae</taxon>
        <taxon>Streptophyta</taxon>
        <taxon>Embryophyta</taxon>
        <taxon>Tracheophyta</taxon>
        <taxon>Spermatophyta</taxon>
        <taxon>Magnoliopsida</taxon>
        <taxon>eudicotyledons</taxon>
        <taxon>Gunneridae</taxon>
        <taxon>Pentapetalae</taxon>
        <taxon>asterids</taxon>
        <taxon>lamiids</taxon>
        <taxon>Lamiales</taxon>
        <taxon>Oleaceae</taxon>
        <taxon>Forsythieae</taxon>
        <taxon>Forsythia</taxon>
    </lineage>
</organism>
<dbReference type="AlphaFoldDB" id="A0ABD1UBL5"/>
<proteinExistence type="predicted"/>
<gene>
    <name evidence="1" type="ORF">Fot_26315</name>
</gene>
<sequence>MDMVSERSRCFAKYGHGIRAVPLFCQIWTWYQSGFAGATPHLTWKVKDNDVFGADLIGVATVFAKRIAAGQVSEGELFPIAPWEKANIVSRCACDERNAAGDRFG</sequence>
<dbReference type="Proteomes" id="UP001604277">
    <property type="component" value="Unassembled WGS sequence"/>
</dbReference>
<keyword evidence="2" id="KW-1185">Reference proteome</keyword>
<accession>A0ABD1UBL5</accession>
<name>A0ABD1UBL5_9LAMI</name>
<comment type="caution">
    <text evidence="1">The sequence shown here is derived from an EMBL/GenBank/DDBJ whole genome shotgun (WGS) entry which is preliminary data.</text>
</comment>
<evidence type="ECO:0000313" key="1">
    <source>
        <dbReference type="EMBL" id="KAL2522392.1"/>
    </source>
</evidence>
<dbReference type="EMBL" id="JBFOLJ010000007">
    <property type="protein sequence ID" value="KAL2522392.1"/>
    <property type="molecule type" value="Genomic_DNA"/>
</dbReference>